<sequence>MLSPALTASERVADPSFFFGAQVLPRPAGGLPRLIAGLGASLTSFAITVRRLGLQVNDDAPFSAFPLLSSDPIPPRSSQSLHLSLAFPPSYTVHDLHLPLLSLSLALSPTPHHDFRPLDLQRLIYGEAGPKNTAIKDGRRFRLIAVWRYNSHIQEPLPPFPIPPPPSTLVGRRFALVAEREGREKRELSHFQCPVYKVLL</sequence>
<reference evidence="1 2" key="1">
    <citation type="submission" date="2016-07" db="EMBL/GenBank/DDBJ databases">
        <title>Pervasive Adenine N6-methylation of Active Genes in Fungi.</title>
        <authorList>
            <consortium name="DOE Joint Genome Institute"/>
            <person name="Mondo S.J."/>
            <person name="Dannebaum R.O."/>
            <person name="Kuo R.C."/>
            <person name="Labutti K."/>
            <person name="Haridas S."/>
            <person name="Kuo A."/>
            <person name="Salamov A."/>
            <person name="Ahrendt S.R."/>
            <person name="Lipzen A."/>
            <person name="Sullivan W."/>
            <person name="Andreopoulos W.B."/>
            <person name="Clum A."/>
            <person name="Lindquist E."/>
            <person name="Daum C."/>
            <person name="Ramamoorthy G.K."/>
            <person name="Gryganskyi A."/>
            <person name="Culley D."/>
            <person name="Magnuson J.K."/>
            <person name="James T.Y."/>
            <person name="O'Malley M.A."/>
            <person name="Stajich J.E."/>
            <person name="Spatafora J.W."/>
            <person name="Visel A."/>
            <person name="Grigoriev I.V."/>
        </authorList>
    </citation>
    <scope>NUCLEOTIDE SEQUENCE [LARGE SCALE GENOMIC DNA]</scope>
    <source>
        <strain evidence="1 2">62-1032</strain>
    </source>
</reference>
<dbReference type="EMBL" id="MCGR01000054">
    <property type="protein sequence ID" value="ORY70786.1"/>
    <property type="molecule type" value="Genomic_DNA"/>
</dbReference>
<proteinExistence type="predicted"/>
<protein>
    <submittedName>
        <fullName evidence="1">Uncharacterized protein</fullName>
    </submittedName>
</protein>
<dbReference type="InParanoid" id="A0A1Y2EHN7"/>
<name>A0A1Y2EHN7_9BASI</name>
<comment type="caution">
    <text evidence="1">The sequence shown here is derived from an EMBL/GenBank/DDBJ whole genome shotgun (WGS) entry which is preliminary data.</text>
</comment>
<keyword evidence="2" id="KW-1185">Reference proteome</keyword>
<dbReference type="Proteomes" id="UP000193467">
    <property type="component" value="Unassembled WGS sequence"/>
</dbReference>
<accession>A0A1Y2EHN7</accession>
<gene>
    <name evidence="1" type="ORF">BCR35DRAFT_166122</name>
</gene>
<evidence type="ECO:0000313" key="2">
    <source>
        <dbReference type="Proteomes" id="UP000193467"/>
    </source>
</evidence>
<evidence type="ECO:0000313" key="1">
    <source>
        <dbReference type="EMBL" id="ORY70786.1"/>
    </source>
</evidence>
<organism evidence="1 2">
    <name type="scientific">Leucosporidium creatinivorum</name>
    <dbReference type="NCBI Taxonomy" id="106004"/>
    <lineage>
        <taxon>Eukaryota</taxon>
        <taxon>Fungi</taxon>
        <taxon>Dikarya</taxon>
        <taxon>Basidiomycota</taxon>
        <taxon>Pucciniomycotina</taxon>
        <taxon>Microbotryomycetes</taxon>
        <taxon>Leucosporidiales</taxon>
        <taxon>Leucosporidium</taxon>
    </lineage>
</organism>
<dbReference type="AlphaFoldDB" id="A0A1Y2EHN7"/>